<accession>A0A7J7LD50</accession>
<proteinExistence type="predicted"/>
<organism evidence="2 3">
    <name type="scientific">Kingdonia uniflora</name>
    <dbReference type="NCBI Taxonomy" id="39325"/>
    <lineage>
        <taxon>Eukaryota</taxon>
        <taxon>Viridiplantae</taxon>
        <taxon>Streptophyta</taxon>
        <taxon>Embryophyta</taxon>
        <taxon>Tracheophyta</taxon>
        <taxon>Spermatophyta</taxon>
        <taxon>Magnoliopsida</taxon>
        <taxon>Ranunculales</taxon>
        <taxon>Circaeasteraceae</taxon>
        <taxon>Kingdonia</taxon>
    </lineage>
</organism>
<name>A0A7J7LD50_9MAGN</name>
<feature type="domain" description="Tf2-1-like SH3-like" evidence="1">
    <location>
        <begin position="269"/>
        <end position="326"/>
    </location>
</feature>
<reference evidence="2 3" key="1">
    <citation type="journal article" date="2020" name="IScience">
        <title>Genome Sequencing of the Endangered Kingdonia uniflora (Circaeasteraceae, Ranunculales) Reveals Potential Mechanisms of Evolutionary Specialization.</title>
        <authorList>
            <person name="Sun Y."/>
            <person name="Deng T."/>
            <person name="Zhang A."/>
            <person name="Moore M.J."/>
            <person name="Landis J.B."/>
            <person name="Lin N."/>
            <person name="Zhang H."/>
            <person name="Zhang X."/>
            <person name="Huang J."/>
            <person name="Zhang X."/>
            <person name="Sun H."/>
            <person name="Wang H."/>
        </authorList>
    </citation>
    <scope>NUCLEOTIDE SEQUENCE [LARGE SCALE GENOMIC DNA]</scope>
    <source>
        <strain evidence="2">TB1705</strain>
        <tissue evidence="2">Leaf</tissue>
    </source>
</reference>
<evidence type="ECO:0000259" key="1">
    <source>
        <dbReference type="Pfam" id="PF24626"/>
    </source>
</evidence>
<sequence length="345" mass="39079">MVREVYHAIDLVGGKEGDVLESSRSKSYEEVATLMREVHMINDFNCQEAQPRKTNSNLKPSLRIRRTIENGLITSPTTKGVSQVTTVAGIQEREVPITDEIAETRDLECERAIPERVIALDPLPYQRVRRGVPPRSLTLCGSLTKSDASSPGINEYWKKHALFYTRVKAQGKGLGYYYRWMSVIYSWADLRSGRGMQSILGGLMSMYSCGKVFDKDGVGLSPGLQFCCRVCWSIRVIHEEVWQHLANVYAGVNERVDRHRREVIFSPWDLVMLYIEKGQCTCVVSKLLLRKSGPYRIIERIGDNAYELDIPGAHSKVVNVKLLTQFYDDIPSYPVTPSPNIELTS</sequence>
<protein>
    <recommendedName>
        <fullName evidence="1">Tf2-1-like SH3-like domain-containing protein</fullName>
    </recommendedName>
</protein>
<comment type="caution">
    <text evidence="2">The sequence shown here is derived from an EMBL/GenBank/DDBJ whole genome shotgun (WGS) entry which is preliminary data.</text>
</comment>
<dbReference type="OrthoDB" id="1721574at2759"/>
<dbReference type="Proteomes" id="UP000541444">
    <property type="component" value="Unassembled WGS sequence"/>
</dbReference>
<gene>
    <name evidence="2" type="ORF">GIB67_030525</name>
</gene>
<keyword evidence="3" id="KW-1185">Reference proteome</keyword>
<dbReference type="AlphaFoldDB" id="A0A7J7LD50"/>
<evidence type="ECO:0000313" key="2">
    <source>
        <dbReference type="EMBL" id="KAF6140444.1"/>
    </source>
</evidence>
<dbReference type="EMBL" id="JACGCM010002375">
    <property type="protein sequence ID" value="KAF6140444.1"/>
    <property type="molecule type" value="Genomic_DNA"/>
</dbReference>
<dbReference type="InterPro" id="IPR056924">
    <property type="entry name" value="SH3_Tf2-1"/>
</dbReference>
<dbReference type="Pfam" id="PF24626">
    <property type="entry name" value="SH3_Tf2-1"/>
    <property type="match status" value="1"/>
</dbReference>
<evidence type="ECO:0000313" key="3">
    <source>
        <dbReference type="Proteomes" id="UP000541444"/>
    </source>
</evidence>